<proteinExistence type="inferred from homology"/>
<dbReference type="GeneID" id="89980832"/>
<evidence type="ECO:0000256" key="2">
    <source>
        <dbReference type="ARBA" id="ARBA00004604"/>
    </source>
</evidence>
<dbReference type="EMBL" id="JAVRRD010000008">
    <property type="protein sequence ID" value="KAK5056137.1"/>
    <property type="molecule type" value="Genomic_DNA"/>
</dbReference>
<dbReference type="Pfam" id="PF00076">
    <property type="entry name" value="RRM_1"/>
    <property type="match status" value="1"/>
</dbReference>
<feature type="region of interest" description="Disordered" evidence="8">
    <location>
        <begin position="441"/>
        <end position="511"/>
    </location>
</feature>
<evidence type="ECO:0000313" key="11">
    <source>
        <dbReference type="Proteomes" id="UP001358417"/>
    </source>
</evidence>
<evidence type="ECO:0000259" key="9">
    <source>
        <dbReference type="PROSITE" id="PS50102"/>
    </source>
</evidence>
<name>A0AAV9NJ44_9EURO</name>
<dbReference type="PANTHER" id="PTHR23236:SF25">
    <property type="entry name" value="RNA-BINDING PROTEIN 34"/>
    <property type="match status" value="1"/>
</dbReference>
<evidence type="ECO:0000256" key="5">
    <source>
        <dbReference type="ARBA" id="ARBA00022884"/>
    </source>
</evidence>
<protein>
    <recommendedName>
        <fullName evidence="4">Nucleolar protein 12</fullName>
    </recommendedName>
</protein>
<keyword evidence="6" id="KW-0539">Nucleus</keyword>
<comment type="similarity">
    <text evidence="3">Belongs to the RRM RBM34 family.</text>
</comment>
<feature type="compositionally biased region" description="Polar residues" evidence="8">
    <location>
        <begin position="181"/>
        <end position="190"/>
    </location>
</feature>
<dbReference type="GO" id="GO:0005730">
    <property type="term" value="C:nucleolus"/>
    <property type="evidence" value="ECO:0007669"/>
    <property type="project" value="UniProtKB-SubCell"/>
</dbReference>
<comment type="caution">
    <text evidence="10">The sequence shown here is derived from an EMBL/GenBank/DDBJ whole genome shotgun (WGS) entry which is preliminary data.</text>
</comment>
<feature type="compositionally biased region" description="Basic residues" evidence="8">
    <location>
        <begin position="474"/>
        <end position="483"/>
    </location>
</feature>
<dbReference type="InterPro" id="IPR035979">
    <property type="entry name" value="RBD_domain_sf"/>
</dbReference>
<evidence type="ECO:0000256" key="7">
    <source>
        <dbReference type="PROSITE-ProRule" id="PRU00176"/>
    </source>
</evidence>
<evidence type="ECO:0000313" key="10">
    <source>
        <dbReference type="EMBL" id="KAK5056137.1"/>
    </source>
</evidence>
<dbReference type="SMART" id="SM00360">
    <property type="entry name" value="RRM"/>
    <property type="match status" value="2"/>
</dbReference>
<reference evidence="10 11" key="1">
    <citation type="submission" date="2023-08" db="EMBL/GenBank/DDBJ databases">
        <title>Black Yeasts Isolated from many extreme environments.</title>
        <authorList>
            <person name="Coleine C."/>
            <person name="Stajich J.E."/>
            <person name="Selbmann L."/>
        </authorList>
    </citation>
    <scope>NUCLEOTIDE SEQUENCE [LARGE SCALE GENOMIC DNA]</scope>
    <source>
        <strain evidence="10 11">CCFEE 5792</strain>
    </source>
</reference>
<sequence length="511" mass="55381">MAKSKVSKGKGDPSPAAPVAATSDKFDPALASLFATSSGPVKIVSVAPTSAKPLSKLPVSNEVQDDDQTSSSGNDNSNENEDESSTSASESDVESNAELEDRAQAERPRKRRRVANSGAEDLEESYFRRLGREEEKEERQRQAERGGLQAQSHEVDKAAEGSTASDSDSDDDSADDAANGTIPQHESLQATPDDADKLKRTVFLGNVSTEAIKSKAAKRTLGRHLRSVLKTPAEGKRPGKLESLRFRSTAYVSGSGPKKATFAKKELMDTTTKSTNAYAVFTTVAAADVVTEKLNGSIVLDRHLRVDSLGHPSEIDHRRCVFVGNLSFVDEETPEENDKDGQSRPRGRDPADPEEGLWRSFGKVGKVESVRVVRDQETRVSKGIAYVQFADENSVEAALLLNEKRFPPMLPRKLRVMRAKKMKQKALSMGVGASRKDRALLGLGKRKRHPGTGANGVIFEGHRASSNTTSGGKKSGKSRKKLGKRPDTRSSRRGANYKAAGGRNSKKPKRN</sequence>
<evidence type="ECO:0000256" key="3">
    <source>
        <dbReference type="ARBA" id="ARBA00007077"/>
    </source>
</evidence>
<organism evidence="10 11">
    <name type="scientific">Exophiala bonariae</name>
    <dbReference type="NCBI Taxonomy" id="1690606"/>
    <lineage>
        <taxon>Eukaryota</taxon>
        <taxon>Fungi</taxon>
        <taxon>Dikarya</taxon>
        <taxon>Ascomycota</taxon>
        <taxon>Pezizomycotina</taxon>
        <taxon>Eurotiomycetes</taxon>
        <taxon>Chaetothyriomycetidae</taxon>
        <taxon>Chaetothyriales</taxon>
        <taxon>Herpotrichiellaceae</taxon>
        <taxon>Exophiala</taxon>
    </lineage>
</organism>
<feature type="region of interest" description="Disordered" evidence="8">
    <location>
        <begin position="49"/>
        <end position="194"/>
    </location>
</feature>
<dbReference type="InterPro" id="IPR000504">
    <property type="entry name" value="RRM_dom"/>
</dbReference>
<dbReference type="Proteomes" id="UP001358417">
    <property type="component" value="Unassembled WGS sequence"/>
</dbReference>
<evidence type="ECO:0000256" key="6">
    <source>
        <dbReference type="ARBA" id="ARBA00023242"/>
    </source>
</evidence>
<feature type="domain" description="RRM" evidence="9">
    <location>
        <begin position="319"/>
        <end position="421"/>
    </location>
</feature>
<keyword evidence="11" id="KW-1185">Reference proteome</keyword>
<dbReference type="RefSeq" id="XP_064708107.1">
    <property type="nucleotide sequence ID" value="XM_064856207.1"/>
</dbReference>
<comment type="subcellular location">
    <subcellularLocation>
        <location evidence="2">Nucleus</location>
        <location evidence="2">Nucleolus</location>
    </subcellularLocation>
</comment>
<evidence type="ECO:0000256" key="8">
    <source>
        <dbReference type="SAM" id="MobiDB-lite"/>
    </source>
</evidence>
<gene>
    <name evidence="10" type="ORF">LTR84_012690</name>
</gene>
<accession>A0AAV9NJ44</accession>
<dbReference type="GO" id="GO:0000463">
    <property type="term" value="P:maturation of LSU-rRNA from tricistronic rRNA transcript (SSU-rRNA, 5.8S rRNA, LSU-rRNA)"/>
    <property type="evidence" value="ECO:0007669"/>
    <property type="project" value="TreeGrafter"/>
</dbReference>
<keyword evidence="5 7" id="KW-0694">RNA-binding</keyword>
<comment type="function">
    <text evidence="1">Involved in pre-25S rRNA processing.</text>
</comment>
<evidence type="ECO:0000256" key="1">
    <source>
        <dbReference type="ARBA" id="ARBA00002475"/>
    </source>
</evidence>
<feature type="compositionally biased region" description="Basic and acidic residues" evidence="8">
    <location>
        <begin position="125"/>
        <end position="144"/>
    </location>
</feature>
<dbReference type="PROSITE" id="PS50102">
    <property type="entry name" value="RRM"/>
    <property type="match status" value="1"/>
</dbReference>
<dbReference type="SUPFAM" id="SSF54928">
    <property type="entry name" value="RNA-binding domain, RBD"/>
    <property type="match status" value="1"/>
</dbReference>
<feature type="compositionally biased region" description="Basic and acidic residues" evidence="8">
    <location>
        <begin position="339"/>
        <end position="351"/>
    </location>
</feature>
<dbReference type="AlphaFoldDB" id="A0AAV9NJ44"/>
<dbReference type="InterPro" id="IPR012677">
    <property type="entry name" value="Nucleotide-bd_a/b_plait_sf"/>
</dbReference>
<dbReference type="PANTHER" id="PTHR23236">
    <property type="entry name" value="EUKARYOTIC TRANSLATION INITIATION FACTOR 4B/4H"/>
    <property type="match status" value="1"/>
</dbReference>
<feature type="region of interest" description="Disordered" evidence="8">
    <location>
        <begin position="331"/>
        <end position="357"/>
    </location>
</feature>
<feature type="region of interest" description="Disordered" evidence="8">
    <location>
        <begin position="1"/>
        <end position="21"/>
    </location>
</feature>
<evidence type="ECO:0000256" key="4">
    <source>
        <dbReference type="ARBA" id="ARBA00015520"/>
    </source>
</evidence>
<dbReference type="GO" id="GO:0019843">
    <property type="term" value="F:rRNA binding"/>
    <property type="evidence" value="ECO:0007669"/>
    <property type="project" value="TreeGrafter"/>
</dbReference>
<dbReference type="Gene3D" id="3.30.70.330">
    <property type="match status" value="2"/>
</dbReference>